<feature type="domain" description="SLH" evidence="4">
    <location>
        <begin position="97"/>
        <end position="156"/>
    </location>
</feature>
<dbReference type="SUPFAM" id="SSF49373">
    <property type="entry name" value="Invasin/intimin cell-adhesion fragments"/>
    <property type="match status" value="1"/>
</dbReference>
<name>A0ABV8WRW7_9BACI</name>
<dbReference type="Pfam" id="PF00395">
    <property type="entry name" value="SLH"/>
    <property type="match status" value="3"/>
</dbReference>
<keyword evidence="2" id="KW-0812">Transmembrane</keyword>
<dbReference type="PANTHER" id="PTHR43308:SF5">
    <property type="entry name" value="S-LAYER PROTEIN _ PEPTIDOGLYCAN ENDO-BETA-N-ACETYLGLUCOSAMINIDASE"/>
    <property type="match status" value="1"/>
</dbReference>
<reference evidence="6" key="1">
    <citation type="journal article" date="2019" name="Int. J. Syst. Evol. Microbiol.">
        <title>The Global Catalogue of Microorganisms (GCM) 10K type strain sequencing project: providing services to taxonomists for standard genome sequencing and annotation.</title>
        <authorList>
            <consortium name="The Broad Institute Genomics Platform"/>
            <consortium name="The Broad Institute Genome Sequencing Center for Infectious Disease"/>
            <person name="Wu L."/>
            <person name="Ma J."/>
        </authorList>
    </citation>
    <scope>NUCLEOTIDE SEQUENCE [LARGE SCALE GENOMIC DNA]</scope>
    <source>
        <strain evidence="6">CCUG 37865</strain>
    </source>
</reference>
<dbReference type="RefSeq" id="WP_390250381.1">
    <property type="nucleotide sequence ID" value="NZ_JBHSDT010000004.1"/>
</dbReference>
<keyword evidence="2" id="KW-1134">Transmembrane beta strand</keyword>
<sequence>MGQTSMKSKKFFTSTMATAVVVSAVAPTTGFAASNFTDVQADNFYYDYVTALAEAGIIHGKPDGSFDLSGNVTRAEAAKMIASIIGLDTENATSANFADVKEGAWYTGYINALYSANLIDGVSETEFAPSATLTRAQFAKLVVDAYGIELDENAEVPFTDLKEGAWYEKYVKTLYANELIAGTTLTTFSPDKPVKRADFAKLLTDTDWKIGTTLEKPNENIIVESVNVIDANTVELTGAGLKNLVAEDITIDGNVVESVEYNETTGKVLVKFETSFASGEEQKITFVDVEGTETEFNFTYNFELTSLEATTSRVDNDTDGQFLEFTVNGGESVSLDYLVNAGYKVEFQATNDAVFLDAATGELNKAQLGADFAYKVVVSNGEETVESELTQVEVLDFDTYLTEVNEVSVTQGDVTVESGKVTIQDGTVDVVAEKATTLSGATENNPSVTYKSSNPAVATVNATTGAVTPIKAGSVTITASADDASVEVPLTVVSGARQATTATATTSSVKLLAAKTQDVEFEVVDQYGDEFEGELDVVTRDAAIADGTASSLTFIDGKATATLKAIANGSTAIDLNSGTTTLKSVTMSVSDDSVVASRKIETVSPSSDLTLDVVKGSDDDAVTLVWNNYNADGYLIGAETALDTTYSVESSDTSVATVDLATDDNGALTGGIIVQAQKEGTAKVVIKEGTVTRATATITVTDSTPVITSVDFEEVEDITSTSAVNEAVLKASGITLSSSEFTPELDASGAIFVDVDGVAGYSSDDITLGQLTAEYSGIASDITSLGVKAGSVVASALSAGAEGTIVAVVTREGENEAFATSTINVKVPN</sequence>
<evidence type="ECO:0000256" key="2">
    <source>
        <dbReference type="PROSITE-ProRule" id="PRU01360"/>
    </source>
</evidence>
<feature type="domain" description="SLH" evidence="4">
    <location>
        <begin position="157"/>
        <end position="217"/>
    </location>
</feature>
<feature type="signal peptide" evidence="3">
    <location>
        <begin position="1"/>
        <end position="32"/>
    </location>
</feature>
<dbReference type="Pfam" id="PF02368">
    <property type="entry name" value="Big_2"/>
    <property type="match status" value="1"/>
</dbReference>
<dbReference type="PROSITE" id="PS51272">
    <property type="entry name" value="SLH"/>
    <property type="match status" value="3"/>
</dbReference>
<dbReference type="PROSITE" id="PS52016">
    <property type="entry name" value="TONB_DEPENDENT_REC_3"/>
    <property type="match status" value="1"/>
</dbReference>
<accession>A0ABV8WRW7</accession>
<comment type="caution">
    <text evidence="5">The sequence shown here is derived from an EMBL/GenBank/DDBJ whole genome shotgun (WGS) entry which is preliminary data.</text>
</comment>
<dbReference type="Gene3D" id="2.60.40.1080">
    <property type="match status" value="1"/>
</dbReference>
<feature type="domain" description="SLH" evidence="4">
    <location>
        <begin position="32"/>
        <end position="95"/>
    </location>
</feature>
<keyword evidence="2" id="KW-0813">Transport</keyword>
<evidence type="ECO:0000313" key="6">
    <source>
        <dbReference type="Proteomes" id="UP001595882"/>
    </source>
</evidence>
<keyword evidence="2" id="KW-0472">Membrane</keyword>
<proteinExistence type="inferred from homology"/>
<gene>
    <name evidence="5" type="ORF">ACFOY7_06005</name>
</gene>
<dbReference type="PANTHER" id="PTHR43308">
    <property type="entry name" value="OUTER MEMBRANE PROTEIN ALPHA-RELATED"/>
    <property type="match status" value="1"/>
</dbReference>
<feature type="chain" id="PRO_5047421142" evidence="3">
    <location>
        <begin position="33"/>
        <end position="829"/>
    </location>
</feature>
<comment type="subcellular location">
    <subcellularLocation>
        <location evidence="2">Cell outer membrane</location>
        <topology evidence="2">Multi-pass membrane protein</topology>
    </subcellularLocation>
</comment>
<organism evidence="5 6">
    <name type="scientific">Gracilibacillus xinjiangensis</name>
    <dbReference type="NCBI Taxonomy" id="1193282"/>
    <lineage>
        <taxon>Bacteria</taxon>
        <taxon>Bacillati</taxon>
        <taxon>Bacillota</taxon>
        <taxon>Bacilli</taxon>
        <taxon>Bacillales</taxon>
        <taxon>Bacillaceae</taxon>
        <taxon>Gracilibacillus</taxon>
    </lineage>
</organism>
<dbReference type="InterPro" id="IPR001119">
    <property type="entry name" value="SLH_dom"/>
</dbReference>
<evidence type="ECO:0000313" key="5">
    <source>
        <dbReference type="EMBL" id="MFC4402621.1"/>
    </source>
</evidence>
<dbReference type="Proteomes" id="UP001595882">
    <property type="component" value="Unassembled WGS sequence"/>
</dbReference>
<protein>
    <submittedName>
        <fullName evidence="5">S-layer homology domain-containing protein</fullName>
    </submittedName>
</protein>
<dbReference type="InterPro" id="IPR003343">
    <property type="entry name" value="Big_2"/>
</dbReference>
<dbReference type="InterPro" id="IPR039426">
    <property type="entry name" value="TonB-dep_rcpt-like"/>
</dbReference>
<keyword evidence="2" id="KW-0998">Cell outer membrane</keyword>
<dbReference type="InterPro" id="IPR008964">
    <property type="entry name" value="Invasin/intimin_cell_adhesion"/>
</dbReference>
<evidence type="ECO:0000256" key="1">
    <source>
        <dbReference type="ARBA" id="ARBA00022729"/>
    </source>
</evidence>
<evidence type="ECO:0000259" key="4">
    <source>
        <dbReference type="PROSITE" id="PS51272"/>
    </source>
</evidence>
<dbReference type="EMBL" id="JBHSDT010000004">
    <property type="protein sequence ID" value="MFC4402621.1"/>
    <property type="molecule type" value="Genomic_DNA"/>
</dbReference>
<comment type="similarity">
    <text evidence="2">Belongs to the TonB-dependent receptor family.</text>
</comment>
<dbReference type="SMART" id="SM00635">
    <property type="entry name" value="BID_2"/>
    <property type="match status" value="2"/>
</dbReference>
<keyword evidence="1 3" id="KW-0732">Signal</keyword>
<evidence type="ECO:0000256" key="3">
    <source>
        <dbReference type="SAM" id="SignalP"/>
    </source>
</evidence>
<dbReference type="InterPro" id="IPR051465">
    <property type="entry name" value="Cell_Envelope_Struct_Comp"/>
</dbReference>
<keyword evidence="6" id="KW-1185">Reference proteome</keyword>